<protein>
    <recommendedName>
        <fullName evidence="18">Cytochrome P450</fullName>
    </recommendedName>
</protein>
<dbReference type="GO" id="GO:0005506">
    <property type="term" value="F:iron ion binding"/>
    <property type="evidence" value="ECO:0007669"/>
    <property type="project" value="InterPro"/>
</dbReference>
<dbReference type="PROSITE" id="PS00086">
    <property type="entry name" value="CYTOCHROME_P450"/>
    <property type="match status" value="1"/>
</dbReference>
<keyword evidence="8" id="KW-0492">Microsome</keyword>
<dbReference type="GO" id="GO:0016705">
    <property type="term" value="F:oxidoreductase activity, acting on paired donors, with incorporation or reduction of molecular oxygen"/>
    <property type="evidence" value="ECO:0007669"/>
    <property type="project" value="InterPro"/>
</dbReference>
<evidence type="ECO:0000256" key="14">
    <source>
        <dbReference type="RuleBase" id="RU000461"/>
    </source>
</evidence>
<dbReference type="InterPro" id="IPR050476">
    <property type="entry name" value="Insect_CytP450_Detox"/>
</dbReference>
<comment type="cofactor">
    <cofactor evidence="1 13">
        <name>heme</name>
        <dbReference type="ChEBI" id="CHEBI:30413"/>
    </cofactor>
</comment>
<dbReference type="PANTHER" id="PTHR24292:SF100">
    <property type="entry name" value="CYTOCHROME P450 6A16, ISOFORM B-RELATED"/>
    <property type="match status" value="1"/>
</dbReference>
<proteinExistence type="inferred from homology"/>
<name>A0A9P0GE16_9CUCU</name>
<dbReference type="PRINTS" id="PR00463">
    <property type="entry name" value="EP450I"/>
</dbReference>
<keyword evidence="15" id="KW-0812">Transmembrane</keyword>
<evidence type="ECO:0000256" key="10">
    <source>
        <dbReference type="ARBA" id="ARBA00023004"/>
    </source>
</evidence>
<dbReference type="Proteomes" id="UP001153636">
    <property type="component" value="Chromosome 4"/>
</dbReference>
<evidence type="ECO:0000256" key="4">
    <source>
        <dbReference type="ARBA" id="ARBA00010617"/>
    </source>
</evidence>
<evidence type="ECO:0000256" key="15">
    <source>
        <dbReference type="SAM" id="Phobius"/>
    </source>
</evidence>
<evidence type="ECO:0000256" key="11">
    <source>
        <dbReference type="ARBA" id="ARBA00023033"/>
    </source>
</evidence>
<evidence type="ECO:0000256" key="6">
    <source>
        <dbReference type="ARBA" id="ARBA00022723"/>
    </source>
</evidence>
<evidence type="ECO:0000313" key="16">
    <source>
        <dbReference type="EMBL" id="CAH1110013.1"/>
    </source>
</evidence>
<keyword evidence="15" id="KW-1133">Transmembrane helix</keyword>
<dbReference type="PANTHER" id="PTHR24292">
    <property type="entry name" value="CYTOCHROME P450"/>
    <property type="match status" value="1"/>
</dbReference>
<evidence type="ECO:0000256" key="5">
    <source>
        <dbReference type="ARBA" id="ARBA00022617"/>
    </source>
</evidence>
<accession>A0A9P0GE16</accession>
<keyword evidence="5 13" id="KW-0349">Heme</keyword>
<keyword evidence="11 14" id="KW-0503">Monooxygenase</keyword>
<dbReference type="OrthoDB" id="2789670at2759"/>
<organism evidence="16 17">
    <name type="scientific">Psylliodes chrysocephalus</name>
    <dbReference type="NCBI Taxonomy" id="3402493"/>
    <lineage>
        <taxon>Eukaryota</taxon>
        <taxon>Metazoa</taxon>
        <taxon>Ecdysozoa</taxon>
        <taxon>Arthropoda</taxon>
        <taxon>Hexapoda</taxon>
        <taxon>Insecta</taxon>
        <taxon>Pterygota</taxon>
        <taxon>Neoptera</taxon>
        <taxon>Endopterygota</taxon>
        <taxon>Coleoptera</taxon>
        <taxon>Polyphaga</taxon>
        <taxon>Cucujiformia</taxon>
        <taxon>Chrysomeloidea</taxon>
        <taxon>Chrysomelidae</taxon>
        <taxon>Galerucinae</taxon>
        <taxon>Alticini</taxon>
        <taxon>Psylliodes</taxon>
    </lineage>
</organism>
<evidence type="ECO:0000256" key="13">
    <source>
        <dbReference type="PIRSR" id="PIRSR602401-1"/>
    </source>
</evidence>
<dbReference type="AlphaFoldDB" id="A0A9P0GE16"/>
<evidence type="ECO:0000256" key="12">
    <source>
        <dbReference type="ARBA" id="ARBA00023136"/>
    </source>
</evidence>
<dbReference type="InterPro" id="IPR017972">
    <property type="entry name" value="Cyt_P450_CS"/>
</dbReference>
<dbReference type="EMBL" id="OV651816">
    <property type="protein sequence ID" value="CAH1110013.1"/>
    <property type="molecule type" value="Genomic_DNA"/>
</dbReference>
<evidence type="ECO:0000313" key="17">
    <source>
        <dbReference type="Proteomes" id="UP001153636"/>
    </source>
</evidence>
<comment type="subcellular location">
    <subcellularLocation>
        <location evidence="3">Endoplasmic reticulum membrane</location>
        <topology evidence="3">Peripheral membrane protein</topology>
    </subcellularLocation>
    <subcellularLocation>
        <location evidence="2">Microsome membrane</location>
        <topology evidence="2">Peripheral membrane protein</topology>
    </subcellularLocation>
</comment>
<dbReference type="InterPro" id="IPR036396">
    <property type="entry name" value="Cyt_P450_sf"/>
</dbReference>
<evidence type="ECO:0000256" key="7">
    <source>
        <dbReference type="ARBA" id="ARBA00022824"/>
    </source>
</evidence>
<evidence type="ECO:0000256" key="8">
    <source>
        <dbReference type="ARBA" id="ARBA00022848"/>
    </source>
</evidence>
<comment type="similarity">
    <text evidence="4 14">Belongs to the cytochrome P450 family.</text>
</comment>
<dbReference type="Gene3D" id="1.10.630.10">
    <property type="entry name" value="Cytochrome P450"/>
    <property type="match status" value="1"/>
</dbReference>
<feature type="binding site" description="axial binding residue" evidence="13">
    <location>
        <position position="454"/>
    </location>
    <ligand>
        <name>heme</name>
        <dbReference type="ChEBI" id="CHEBI:30413"/>
    </ligand>
    <ligandPart>
        <name>Fe</name>
        <dbReference type="ChEBI" id="CHEBI:18248"/>
    </ligandPart>
</feature>
<sequence>MFFTDSLKIDIIGIFLALAIALLTWHKWTLGYWKRKGVPGPEPALIFGNVKDLFMGKKTIGENYKRMYFELKSKGLRHGGGYFMGSPTYIPIDLEIVKSILQNDFQHFHTHGVYYDEKIDPLSANVFNLDGPKWKEIRSIVSPTFTAGKLRMMQPTIVECSVVLDKILEESAGKNPIDIRDIMNRFTIDVIGSVAFGLEIDSLRNPNNTFRVYGSKALEPTLSNILRYLPMVLLSVETLRKLKYSPLSADLRHFFYNMVESTVKYREESKVVRKDFMNLLVELKNKPNSENKETQGRLTLNDIAAQCFIFFIAGFETSASTINFASYELATNPDIQEKTREEINRVLKKYNNELTYDAVMEMEYLERVIQETLRKYPPLQYLFRRCTKNYKVPGEPGIEIEDGTIVMIPILGIHYDPEYYTNPEKFDPDRFTEEEKRNRPPFSWLPFGEGPRICLGMRFGMIETKMGIISLLRNFKITLNEKTVSPIRYSTTGLVATCKGGIWLDLEKISAHN</sequence>
<keyword evidence="9 14" id="KW-0560">Oxidoreductase</keyword>
<evidence type="ECO:0000256" key="9">
    <source>
        <dbReference type="ARBA" id="ARBA00023002"/>
    </source>
</evidence>
<evidence type="ECO:0008006" key="18">
    <source>
        <dbReference type="Google" id="ProtNLM"/>
    </source>
</evidence>
<keyword evidence="12 15" id="KW-0472">Membrane</keyword>
<keyword evidence="17" id="KW-1185">Reference proteome</keyword>
<reference evidence="16" key="1">
    <citation type="submission" date="2022-01" db="EMBL/GenBank/DDBJ databases">
        <authorList>
            <person name="King R."/>
        </authorList>
    </citation>
    <scope>NUCLEOTIDE SEQUENCE</scope>
</reference>
<gene>
    <name evidence="16" type="ORF">PSYICH_LOCUS10148</name>
</gene>
<dbReference type="FunFam" id="1.10.630.10:FF:000042">
    <property type="entry name" value="Cytochrome P450"/>
    <property type="match status" value="1"/>
</dbReference>
<keyword evidence="10 13" id="KW-0408">Iron</keyword>
<dbReference type="CDD" id="cd11056">
    <property type="entry name" value="CYP6-like"/>
    <property type="match status" value="1"/>
</dbReference>
<dbReference type="GO" id="GO:0005789">
    <property type="term" value="C:endoplasmic reticulum membrane"/>
    <property type="evidence" value="ECO:0007669"/>
    <property type="project" value="UniProtKB-SubCell"/>
</dbReference>
<evidence type="ECO:0000256" key="1">
    <source>
        <dbReference type="ARBA" id="ARBA00001971"/>
    </source>
</evidence>
<dbReference type="InterPro" id="IPR002401">
    <property type="entry name" value="Cyt_P450_E_grp-I"/>
</dbReference>
<evidence type="ECO:0000256" key="3">
    <source>
        <dbReference type="ARBA" id="ARBA00004406"/>
    </source>
</evidence>
<evidence type="ECO:0000256" key="2">
    <source>
        <dbReference type="ARBA" id="ARBA00004174"/>
    </source>
</evidence>
<keyword evidence="7" id="KW-0256">Endoplasmic reticulum</keyword>
<dbReference type="Pfam" id="PF00067">
    <property type="entry name" value="p450"/>
    <property type="match status" value="1"/>
</dbReference>
<dbReference type="GO" id="GO:0004497">
    <property type="term" value="F:monooxygenase activity"/>
    <property type="evidence" value="ECO:0007669"/>
    <property type="project" value="UniProtKB-KW"/>
</dbReference>
<dbReference type="PRINTS" id="PR00385">
    <property type="entry name" value="P450"/>
</dbReference>
<keyword evidence="6 13" id="KW-0479">Metal-binding</keyword>
<dbReference type="InterPro" id="IPR001128">
    <property type="entry name" value="Cyt_P450"/>
</dbReference>
<feature type="transmembrane region" description="Helical" evidence="15">
    <location>
        <begin position="6"/>
        <end position="25"/>
    </location>
</feature>
<dbReference type="GO" id="GO:0020037">
    <property type="term" value="F:heme binding"/>
    <property type="evidence" value="ECO:0007669"/>
    <property type="project" value="InterPro"/>
</dbReference>
<dbReference type="SUPFAM" id="SSF48264">
    <property type="entry name" value="Cytochrome P450"/>
    <property type="match status" value="1"/>
</dbReference>